<feature type="compositionally biased region" description="Low complexity" evidence="1">
    <location>
        <begin position="9"/>
        <end position="18"/>
    </location>
</feature>
<sequence length="127" mass="14339">MDSDDDSVSEISESGSDTLTEDEVDETDQDDEIFNNSKEYDEISNNSKEYDEISNDSFSGEFSTSLKMMIFPTILDYKNIMRFPTILKNMMKFPMILSATRSLSPKCRGSNWNSSSLDPGDDPTGRT</sequence>
<protein>
    <submittedName>
        <fullName evidence="2">Uncharacterized protein</fullName>
    </submittedName>
</protein>
<proteinExistence type="predicted"/>
<feature type="region of interest" description="Disordered" evidence="1">
    <location>
        <begin position="103"/>
        <end position="127"/>
    </location>
</feature>
<accession>A0A8D9AQZ4</accession>
<name>A0A8D9AQZ4_9HEMI</name>
<evidence type="ECO:0000313" key="2">
    <source>
        <dbReference type="EMBL" id="CAG6768261.1"/>
    </source>
</evidence>
<dbReference type="EMBL" id="HBUF01575803">
    <property type="protein sequence ID" value="CAG6768261.1"/>
    <property type="molecule type" value="Transcribed_RNA"/>
</dbReference>
<feature type="region of interest" description="Disordered" evidence="1">
    <location>
        <begin position="1"/>
        <end position="52"/>
    </location>
</feature>
<dbReference type="AlphaFoldDB" id="A0A8D9AQZ4"/>
<organism evidence="2">
    <name type="scientific">Cacopsylla melanoneura</name>
    <dbReference type="NCBI Taxonomy" id="428564"/>
    <lineage>
        <taxon>Eukaryota</taxon>
        <taxon>Metazoa</taxon>
        <taxon>Ecdysozoa</taxon>
        <taxon>Arthropoda</taxon>
        <taxon>Hexapoda</taxon>
        <taxon>Insecta</taxon>
        <taxon>Pterygota</taxon>
        <taxon>Neoptera</taxon>
        <taxon>Paraneoptera</taxon>
        <taxon>Hemiptera</taxon>
        <taxon>Sternorrhyncha</taxon>
        <taxon>Psylloidea</taxon>
        <taxon>Psyllidae</taxon>
        <taxon>Psyllinae</taxon>
        <taxon>Cacopsylla</taxon>
    </lineage>
</organism>
<reference evidence="2" key="1">
    <citation type="submission" date="2021-05" db="EMBL/GenBank/DDBJ databases">
        <authorList>
            <person name="Alioto T."/>
            <person name="Alioto T."/>
            <person name="Gomez Garrido J."/>
        </authorList>
    </citation>
    <scope>NUCLEOTIDE SEQUENCE</scope>
</reference>
<evidence type="ECO:0000256" key="1">
    <source>
        <dbReference type="SAM" id="MobiDB-lite"/>
    </source>
</evidence>
<feature type="compositionally biased region" description="Acidic residues" evidence="1">
    <location>
        <begin position="19"/>
        <end position="33"/>
    </location>
</feature>